<dbReference type="OrthoDB" id="1157001at2"/>
<dbReference type="InterPro" id="IPR008775">
    <property type="entry name" value="Phytyl_CoA_dOase-like"/>
</dbReference>
<gene>
    <name evidence="1" type="ORF">EDB95_0933</name>
</gene>
<evidence type="ECO:0000313" key="2">
    <source>
        <dbReference type="Proteomes" id="UP000294498"/>
    </source>
</evidence>
<dbReference type="PANTHER" id="PTHR31630:SF6">
    <property type="entry name" value="PHYTANOYL-COA DIOXYGENASE-RELATED"/>
    <property type="match status" value="1"/>
</dbReference>
<dbReference type="SUPFAM" id="SSF51197">
    <property type="entry name" value="Clavaminate synthase-like"/>
    <property type="match status" value="1"/>
</dbReference>
<keyword evidence="1" id="KW-0223">Dioxygenase</keyword>
<dbReference type="Gene3D" id="2.60.120.620">
    <property type="entry name" value="q2cbj1_9rhob like domain"/>
    <property type="match status" value="1"/>
</dbReference>
<sequence length="314" mass="36094">MINCSFLPVFYAHHQCIKTGTPPADVKDFPIIENLWMGFYGLGKFETYQFIYENCTSITDLEEWIIRQKGEQQVRESAAAFDQWTKGKALHADAAPSILSPSQWQSWKEQGYLKVSNLVDEQLCDAVIQLICTQLGVDLSKPETWYNPHPDWHGLMLYIYQDERINAIKTLPSILYLFTELYGTSNIIANTEKVSFNPPETSTWTFRHSKLHWDIDFEKPDLDYIQGLVYLNDVPENRGPLTVVPGFHHRFKDWMKTYPDSLDAQQVMQSTLTGVPVPGVKGDIVLWRNTLPHAAGTNHADLPRFVQYISFSKC</sequence>
<dbReference type="GO" id="GO:0016706">
    <property type="term" value="F:2-oxoglutarate-dependent dioxygenase activity"/>
    <property type="evidence" value="ECO:0007669"/>
    <property type="project" value="UniProtKB-ARBA"/>
</dbReference>
<protein>
    <submittedName>
        <fullName evidence="1">Phytanoyl-CoA dioxygenase PhyH</fullName>
    </submittedName>
</protein>
<dbReference type="Proteomes" id="UP000294498">
    <property type="component" value="Unassembled WGS sequence"/>
</dbReference>
<reference evidence="1 2" key="1">
    <citation type="submission" date="2019-03" db="EMBL/GenBank/DDBJ databases">
        <title>Genomic Encyclopedia of Type Strains, Phase IV (KMG-IV): sequencing the most valuable type-strain genomes for metagenomic binning, comparative biology and taxonomic classification.</title>
        <authorList>
            <person name="Goeker M."/>
        </authorList>
    </citation>
    <scope>NUCLEOTIDE SEQUENCE [LARGE SCALE GENOMIC DNA]</scope>
    <source>
        <strain evidence="1 2">DSM 100059</strain>
    </source>
</reference>
<evidence type="ECO:0000313" key="1">
    <source>
        <dbReference type="EMBL" id="TDW99917.1"/>
    </source>
</evidence>
<dbReference type="RefSeq" id="WP_133991029.1">
    <property type="nucleotide sequence ID" value="NZ_SODV01000001.1"/>
</dbReference>
<dbReference type="EMBL" id="SODV01000001">
    <property type="protein sequence ID" value="TDW99917.1"/>
    <property type="molecule type" value="Genomic_DNA"/>
</dbReference>
<name>A0A4R8DQ73_9BACT</name>
<keyword evidence="1" id="KW-0560">Oxidoreductase</keyword>
<dbReference type="Pfam" id="PF05721">
    <property type="entry name" value="PhyH"/>
    <property type="match status" value="1"/>
</dbReference>
<dbReference type="PANTHER" id="PTHR31630">
    <property type="entry name" value="PHYTANOYL-COA DIOXYGENASE-RELATED-RELATED"/>
    <property type="match status" value="1"/>
</dbReference>
<accession>A0A4R8DQ73</accession>
<organism evidence="1 2">
    <name type="scientific">Dinghuibacter silviterrae</name>
    <dbReference type="NCBI Taxonomy" id="1539049"/>
    <lineage>
        <taxon>Bacteria</taxon>
        <taxon>Pseudomonadati</taxon>
        <taxon>Bacteroidota</taxon>
        <taxon>Chitinophagia</taxon>
        <taxon>Chitinophagales</taxon>
        <taxon>Chitinophagaceae</taxon>
        <taxon>Dinghuibacter</taxon>
    </lineage>
</organism>
<proteinExistence type="predicted"/>
<dbReference type="AlphaFoldDB" id="A0A4R8DQ73"/>
<keyword evidence="2" id="KW-1185">Reference proteome</keyword>
<comment type="caution">
    <text evidence="1">The sequence shown here is derived from an EMBL/GenBank/DDBJ whole genome shotgun (WGS) entry which is preliminary data.</text>
</comment>